<dbReference type="EnsemblPlants" id="MELO3C030299.2.1">
    <property type="protein sequence ID" value="MELO3C030299.2.1"/>
    <property type="gene ID" value="MELO3C030299.2"/>
</dbReference>
<name>A0A9I9E8L1_CUCME</name>
<organism evidence="2">
    <name type="scientific">Cucumis melo</name>
    <name type="common">Muskmelon</name>
    <dbReference type="NCBI Taxonomy" id="3656"/>
    <lineage>
        <taxon>Eukaryota</taxon>
        <taxon>Viridiplantae</taxon>
        <taxon>Streptophyta</taxon>
        <taxon>Embryophyta</taxon>
        <taxon>Tracheophyta</taxon>
        <taxon>Spermatophyta</taxon>
        <taxon>Magnoliopsida</taxon>
        <taxon>eudicotyledons</taxon>
        <taxon>Gunneridae</taxon>
        <taxon>Pentapetalae</taxon>
        <taxon>rosids</taxon>
        <taxon>fabids</taxon>
        <taxon>Cucurbitales</taxon>
        <taxon>Cucurbitaceae</taxon>
        <taxon>Benincaseae</taxon>
        <taxon>Cucumis</taxon>
    </lineage>
</organism>
<dbReference type="Gramene" id="MELO3C030299.2.1">
    <property type="protein sequence ID" value="MELO3C030299.2.1"/>
    <property type="gene ID" value="MELO3C030299.2"/>
</dbReference>
<sequence length="60" mass="6663">MCGYSSKRAEIGTGRKPTVGNQNFDSIQNYGNQAQSIIDGRETMNGLLFYLETTCRGEIQ</sequence>
<proteinExistence type="predicted"/>
<evidence type="ECO:0000313" key="2">
    <source>
        <dbReference type="EnsemblPlants" id="MELO3C030299.2.1"/>
    </source>
</evidence>
<protein>
    <submittedName>
        <fullName evidence="2">Uncharacterized protein</fullName>
    </submittedName>
</protein>
<dbReference type="AlphaFoldDB" id="A0A9I9E8L1"/>
<reference evidence="2" key="1">
    <citation type="submission" date="2023-03" db="UniProtKB">
        <authorList>
            <consortium name="EnsemblPlants"/>
        </authorList>
    </citation>
    <scope>IDENTIFICATION</scope>
</reference>
<accession>A0A9I9E8L1</accession>
<feature type="region of interest" description="Disordered" evidence="1">
    <location>
        <begin position="1"/>
        <end position="21"/>
    </location>
</feature>
<evidence type="ECO:0000256" key="1">
    <source>
        <dbReference type="SAM" id="MobiDB-lite"/>
    </source>
</evidence>